<accession>A0A9N9I6L0</accession>
<dbReference type="PROSITE" id="PS50011">
    <property type="entry name" value="PROTEIN_KINASE_DOM"/>
    <property type="match status" value="1"/>
</dbReference>
<dbReference type="GO" id="GO:0004672">
    <property type="term" value="F:protein kinase activity"/>
    <property type="evidence" value="ECO:0007669"/>
    <property type="project" value="InterPro"/>
</dbReference>
<gene>
    <name evidence="2" type="ORF">AMORRO_LOCUS13465</name>
</gene>
<dbReference type="InterPro" id="IPR011009">
    <property type="entry name" value="Kinase-like_dom_sf"/>
</dbReference>
<evidence type="ECO:0000313" key="2">
    <source>
        <dbReference type="EMBL" id="CAG8723048.1"/>
    </source>
</evidence>
<proteinExistence type="predicted"/>
<name>A0A9N9I6L0_9GLOM</name>
<feature type="non-terminal residue" evidence="2">
    <location>
        <position position="1"/>
    </location>
</feature>
<evidence type="ECO:0000259" key="1">
    <source>
        <dbReference type="PROSITE" id="PS50011"/>
    </source>
</evidence>
<protein>
    <submittedName>
        <fullName evidence="2">9749_t:CDS:1</fullName>
    </submittedName>
</protein>
<dbReference type="InterPro" id="IPR001245">
    <property type="entry name" value="Ser-Thr/Tyr_kinase_cat_dom"/>
</dbReference>
<reference evidence="2" key="1">
    <citation type="submission" date="2021-06" db="EMBL/GenBank/DDBJ databases">
        <authorList>
            <person name="Kallberg Y."/>
            <person name="Tangrot J."/>
            <person name="Rosling A."/>
        </authorList>
    </citation>
    <scope>NUCLEOTIDE SEQUENCE</scope>
    <source>
        <strain evidence="2">CL551</strain>
    </source>
</reference>
<organism evidence="2 3">
    <name type="scientific">Acaulospora morrowiae</name>
    <dbReference type="NCBI Taxonomy" id="94023"/>
    <lineage>
        <taxon>Eukaryota</taxon>
        <taxon>Fungi</taxon>
        <taxon>Fungi incertae sedis</taxon>
        <taxon>Mucoromycota</taxon>
        <taxon>Glomeromycotina</taxon>
        <taxon>Glomeromycetes</taxon>
        <taxon>Diversisporales</taxon>
        <taxon>Acaulosporaceae</taxon>
        <taxon>Acaulospora</taxon>
    </lineage>
</organism>
<dbReference type="OrthoDB" id="10261027at2759"/>
<dbReference type="EMBL" id="CAJVPV010023194">
    <property type="protein sequence ID" value="CAG8723048.1"/>
    <property type="molecule type" value="Genomic_DNA"/>
</dbReference>
<feature type="domain" description="Protein kinase" evidence="1">
    <location>
        <begin position="1"/>
        <end position="58"/>
    </location>
</feature>
<dbReference type="Proteomes" id="UP000789342">
    <property type="component" value="Unassembled WGS sequence"/>
</dbReference>
<dbReference type="InterPro" id="IPR000719">
    <property type="entry name" value="Prot_kinase_dom"/>
</dbReference>
<dbReference type="AlphaFoldDB" id="A0A9N9I6L0"/>
<dbReference type="Gene3D" id="1.10.510.10">
    <property type="entry name" value="Transferase(Phosphotransferase) domain 1"/>
    <property type="match status" value="1"/>
</dbReference>
<keyword evidence="3" id="KW-1185">Reference proteome</keyword>
<feature type="non-terminal residue" evidence="2">
    <location>
        <position position="58"/>
    </location>
</feature>
<dbReference type="SUPFAM" id="SSF56112">
    <property type="entry name" value="Protein kinase-like (PK-like)"/>
    <property type="match status" value="1"/>
</dbReference>
<evidence type="ECO:0000313" key="3">
    <source>
        <dbReference type="Proteomes" id="UP000789342"/>
    </source>
</evidence>
<comment type="caution">
    <text evidence="2">The sequence shown here is derived from an EMBL/GenBank/DDBJ whole genome shotgun (WGS) entry which is preliminary data.</text>
</comment>
<dbReference type="Pfam" id="PF07714">
    <property type="entry name" value="PK_Tyr_Ser-Thr"/>
    <property type="match status" value="1"/>
</dbReference>
<sequence>PSTESVFIVLEHVNGIDLRTYLETNFLKLDWDVKIRIAKGIAEGLNYIHHANVIHCNL</sequence>
<dbReference type="GO" id="GO:0005524">
    <property type="term" value="F:ATP binding"/>
    <property type="evidence" value="ECO:0007669"/>
    <property type="project" value="InterPro"/>
</dbReference>